<dbReference type="GO" id="GO:0009055">
    <property type="term" value="F:electron transfer activity"/>
    <property type="evidence" value="ECO:0007669"/>
    <property type="project" value="TreeGrafter"/>
</dbReference>
<dbReference type="AlphaFoldDB" id="A0A3B7MG55"/>
<dbReference type="InterPro" id="IPR024935">
    <property type="entry name" value="Rubredoxin_dom"/>
</dbReference>
<accession>A0A3B7MG55</accession>
<dbReference type="Pfam" id="PF00301">
    <property type="entry name" value="Rubredoxin"/>
    <property type="match status" value="1"/>
</dbReference>
<dbReference type="GO" id="GO:0043448">
    <property type="term" value="P:alkane catabolic process"/>
    <property type="evidence" value="ECO:0007669"/>
    <property type="project" value="TreeGrafter"/>
</dbReference>
<feature type="coiled-coil region" evidence="6">
    <location>
        <begin position="46"/>
        <end position="73"/>
    </location>
</feature>
<keyword evidence="5" id="KW-0408">Iron</keyword>
<dbReference type="InterPro" id="IPR050526">
    <property type="entry name" value="Rubredoxin_ET"/>
</dbReference>
<comment type="cofactor">
    <cofactor evidence="1">
        <name>Fe(3+)</name>
        <dbReference type="ChEBI" id="CHEBI:29034"/>
    </cofactor>
</comment>
<evidence type="ECO:0000313" key="9">
    <source>
        <dbReference type="Proteomes" id="UP000263900"/>
    </source>
</evidence>
<organism evidence="8 9">
    <name type="scientific">Paraflavitalea soli</name>
    <dbReference type="NCBI Taxonomy" id="2315862"/>
    <lineage>
        <taxon>Bacteria</taxon>
        <taxon>Pseudomonadati</taxon>
        <taxon>Bacteroidota</taxon>
        <taxon>Chitinophagia</taxon>
        <taxon>Chitinophagales</taxon>
        <taxon>Chitinophagaceae</taxon>
        <taxon>Paraflavitalea</taxon>
    </lineage>
</organism>
<dbReference type="Gene3D" id="2.20.28.10">
    <property type="match status" value="1"/>
</dbReference>
<evidence type="ECO:0000256" key="2">
    <source>
        <dbReference type="ARBA" id="ARBA00022448"/>
    </source>
</evidence>
<feature type="domain" description="Rubredoxin-like" evidence="7">
    <location>
        <begin position="437"/>
        <end position="488"/>
    </location>
</feature>
<evidence type="ECO:0000256" key="6">
    <source>
        <dbReference type="SAM" id="Coils"/>
    </source>
</evidence>
<dbReference type="GO" id="GO:0005506">
    <property type="term" value="F:iron ion binding"/>
    <property type="evidence" value="ECO:0007669"/>
    <property type="project" value="InterPro"/>
</dbReference>
<dbReference type="RefSeq" id="WP_119049160.1">
    <property type="nucleotide sequence ID" value="NZ_CP032157.1"/>
</dbReference>
<keyword evidence="9" id="KW-1185">Reference proteome</keyword>
<dbReference type="InterPro" id="IPR024934">
    <property type="entry name" value="Rubredoxin-like_dom"/>
</dbReference>
<dbReference type="PROSITE" id="PS50903">
    <property type="entry name" value="RUBREDOXIN_LIKE"/>
    <property type="match status" value="1"/>
</dbReference>
<keyword evidence="2" id="KW-0813">Transport</keyword>
<evidence type="ECO:0000313" key="8">
    <source>
        <dbReference type="EMBL" id="AXY73322.1"/>
    </source>
</evidence>
<dbReference type="OrthoDB" id="9758182at2"/>
<dbReference type="KEGG" id="pseg:D3H65_04715"/>
<evidence type="ECO:0000256" key="3">
    <source>
        <dbReference type="ARBA" id="ARBA00022723"/>
    </source>
</evidence>
<evidence type="ECO:0000259" key="7">
    <source>
        <dbReference type="PROSITE" id="PS50903"/>
    </source>
</evidence>
<dbReference type="PANTHER" id="PTHR47627">
    <property type="entry name" value="RUBREDOXIN"/>
    <property type="match status" value="1"/>
</dbReference>
<protein>
    <submittedName>
        <fullName evidence="8">Rubredoxin</fullName>
    </submittedName>
</protein>
<proteinExistence type="predicted"/>
<dbReference type="SUPFAM" id="SSF57802">
    <property type="entry name" value="Rubredoxin-like"/>
    <property type="match status" value="1"/>
</dbReference>
<evidence type="ECO:0000256" key="4">
    <source>
        <dbReference type="ARBA" id="ARBA00022982"/>
    </source>
</evidence>
<gene>
    <name evidence="8" type="ORF">D3H65_04715</name>
</gene>
<sequence length="498" mass="57187">MKYTYTIKINFRGGIISPGDLLNILIAAGKAGITDVRFGLRQQLLFDVVNEDYAVLQEQLKQLEVDYEVDEDRYPNIVSSYPAEEVFINQTWLSEGVYKDIFDLVDYQPRLKINISDSNQSFTPLLTGNINWVASAQAPHFWHLFIRFPRTNVVYEWKEMVYTNDVARMSKHIEALIFQHTDLFFDNAQANGDTLFQQVKRESYITKTAEAPAKLPAFNLPYYEGLNRYQDKYWLGIYRRDELFHIGFLKDICRLCLQTKTGQLCSTPWKSLIIKNITEKDRHLWNNLLAKHQVNVRHAANELNFQVEDNCLEGLKLKRYLLKHLNDEDTRTFGICIGIKTRRKSEVFSSLLVRRRPLLTIAGIELFFVYDILCAQDFNPNARTGFVFSSGNPKVLLAEQLRRAILLYYRQQLDSITASEKDATPKKEIPAAREQQAVIYQCKHCLTVYDESFGEPGNGIPAGTPFAALAASYCCPLCEAEKKDFIATGKPGLQLQPA</sequence>
<dbReference type="EMBL" id="CP032157">
    <property type="protein sequence ID" value="AXY73322.1"/>
    <property type="molecule type" value="Genomic_DNA"/>
</dbReference>
<dbReference type="CDD" id="cd00730">
    <property type="entry name" value="rubredoxin"/>
    <property type="match status" value="1"/>
</dbReference>
<keyword evidence="4" id="KW-0249">Electron transport</keyword>
<reference evidence="8 9" key="1">
    <citation type="submission" date="2018-09" db="EMBL/GenBank/DDBJ databases">
        <title>Genome sequencing of strain 6GH32-13.</title>
        <authorList>
            <person name="Weon H.-Y."/>
            <person name="Heo J."/>
            <person name="Kwon S.-W."/>
        </authorList>
    </citation>
    <scope>NUCLEOTIDE SEQUENCE [LARGE SCALE GENOMIC DNA]</scope>
    <source>
        <strain evidence="8 9">5GH32-13</strain>
    </source>
</reference>
<evidence type="ECO:0000256" key="1">
    <source>
        <dbReference type="ARBA" id="ARBA00001965"/>
    </source>
</evidence>
<name>A0A3B7MG55_9BACT</name>
<keyword evidence="6" id="KW-0175">Coiled coil</keyword>
<dbReference type="PANTHER" id="PTHR47627:SF1">
    <property type="entry name" value="RUBREDOXIN-1-RELATED"/>
    <property type="match status" value="1"/>
</dbReference>
<evidence type="ECO:0000256" key="5">
    <source>
        <dbReference type="ARBA" id="ARBA00023004"/>
    </source>
</evidence>
<keyword evidence="3" id="KW-0479">Metal-binding</keyword>
<dbReference type="Proteomes" id="UP000263900">
    <property type="component" value="Chromosome"/>
</dbReference>